<keyword evidence="2" id="KW-0479">Metal-binding</keyword>
<dbReference type="Proteomes" id="UP000824140">
    <property type="component" value="Unassembled WGS sequence"/>
</dbReference>
<dbReference type="GO" id="GO:0051539">
    <property type="term" value="F:4 iron, 4 sulfur cluster binding"/>
    <property type="evidence" value="ECO:0007669"/>
    <property type="project" value="UniProtKB-KW"/>
</dbReference>
<dbReference type="InterPro" id="IPR039650">
    <property type="entry name" value="HdrA-like"/>
</dbReference>
<evidence type="ECO:0000256" key="5">
    <source>
        <dbReference type="ARBA" id="ARBA00023014"/>
    </source>
</evidence>
<dbReference type="Gene3D" id="3.50.50.60">
    <property type="entry name" value="FAD/NAD(P)-binding domain"/>
    <property type="match status" value="1"/>
</dbReference>
<reference evidence="6" key="1">
    <citation type="submission" date="2020-10" db="EMBL/GenBank/DDBJ databases">
        <authorList>
            <person name="Gilroy R."/>
        </authorList>
    </citation>
    <scope>NUCLEOTIDE SEQUENCE</scope>
    <source>
        <strain evidence="6">13766</strain>
    </source>
</reference>
<evidence type="ECO:0000256" key="4">
    <source>
        <dbReference type="ARBA" id="ARBA00023004"/>
    </source>
</evidence>
<proteinExistence type="predicted"/>
<dbReference type="PANTHER" id="PTHR43498">
    <property type="entry name" value="FERREDOXIN:COB-COM HETERODISULFIDE REDUCTASE SUBUNIT A"/>
    <property type="match status" value="1"/>
</dbReference>
<reference evidence="6" key="2">
    <citation type="journal article" date="2021" name="PeerJ">
        <title>Extensive microbial diversity within the chicken gut microbiome revealed by metagenomics and culture.</title>
        <authorList>
            <person name="Gilroy R."/>
            <person name="Ravi A."/>
            <person name="Getino M."/>
            <person name="Pursley I."/>
            <person name="Horton D.L."/>
            <person name="Alikhan N.F."/>
            <person name="Baker D."/>
            <person name="Gharbi K."/>
            <person name="Hall N."/>
            <person name="Watson M."/>
            <person name="Adriaenssens E.M."/>
            <person name="Foster-Nyarko E."/>
            <person name="Jarju S."/>
            <person name="Secka A."/>
            <person name="Antonio M."/>
            <person name="Oren A."/>
            <person name="Chaudhuri R.R."/>
            <person name="La Ragione R."/>
            <person name="Hildebrand F."/>
            <person name="Pallen M.J."/>
        </authorList>
    </citation>
    <scope>NUCLEOTIDE SEQUENCE</scope>
    <source>
        <strain evidence="6">13766</strain>
    </source>
</reference>
<dbReference type="EMBL" id="DVJN01000264">
    <property type="protein sequence ID" value="HIS94046.1"/>
    <property type="molecule type" value="Genomic_DNA"/>
</dbReference>
<dbReference type="GO" id="GO:0016491">
    <property type="term" value="F:oxidoreductase activity"/>
    <property type="evidence" value="ECO:0007669"/>
    <property type="project" value="UniProtKB-KW"/>
</dbReference>
<keyword evidence="3" id="KW-0560">Oxidoreductase</keyword>
<comment type="caution">
    <text evidence="6">The sequence shown here is derived from an EMBL/GenBank/DDBJ whole genome shotgun (WGS) entry which is preliminary data.</text>
</comment>
<dbReference type="Pfam" id="PF12831">
    <property type="entry name" value="FAD_oxidored"/>
    <property type="match status" value="1"/>
</dbReference>
<evidence type="ECO:0000256" key="2">
    <source>
        <dbReference type="ARBA" id="ARBA00022723"/>
    </source>
</evidence>
<name>A0A9D1K753_9FIRM</name>
<dbReference type="AlphaFoldDB" id="A0A9D1K753"/>
<dbReference type="PRINTS" id="PR00411">
    <property type="entry name" value="PNDRDTASEI"/>
</dbReference>
<protein>
    <submittedName>
        <fullName evidence="6">FAD-dependent oxidoreductase</fullName>
    </submittedName>
</protein>
<dbReference type="SUPFAM" id="SSF51905">
    <property type="entry name" value="FAD/NAD(P)-binding domain"/>
    <property type="match status" value="1"/>
</dbReference>
<accession>A0A9D1K753</accession>
<keyword evidence="1" id="KW-0004">4Fe-4S</keyword>
<dbReference type="InterPro" id="IPR036188">
    <property type="entry name" value="FAD/NAD-bd_sf"/>
</dbReference>
<organism evidence="6 7">
    <name type="scientific">Candidatus Alectryocaccomicrobium excrementavium</name>
    <dbReference type="NCBI Taxonomy" id="2840668"/>
    <lineage>
        <taxon>Bacteria</taxon>
        <taxon>Bacillati</taxon>
        <taxon>Bacillota</taxon>
        <taxon>Clostridia</taxon>
        <taxon>Candidatus Alectryocaccomicrobium</taxon>
    </lineage>
</organism>
<keyword evidence="4" id="KW-0408">Iron</keyword>
<evidence type="ECO:0000313" key="6">
    <source>
        <dbReference type="EMBL" id="HIS94046.1"/>
    </source>
</evidence>
<dbReference type="PANTHER" id="PTHR43498:SF1">
    <property type="entry name" value="COB--COM HETERODISULFIDE REDUCTASE IRON-SULFUR SUBUNIT A"/>
    <property type="match status" value="1"/>
</dbReference>
<evidence type="ECO:0000313" key="7">
    <source>
        <dbReference type="Proteomes" id="UP000824140"/>
    </source>
</evidence>
<sequence length="487" mass="52293">MENSVVLPIQPAVQSDVLVVGGGPAGCCAALAAARQGMDTILIDECGMLGGLASMGMVAPISATKDRLGREFGGILQEVLENMRALCTGDERPGAEYSMPAALGLVLLEMLNKAGVKVHFFTKLLSVERNGRKLTGAIAATKSGLRRYQARQFIDASGDGDLFVLAGEEHVFGSEPGVYERLIETGLGRLHFEHSEYECPPPGVVQPSSVMFVVGGVKEGSYEAYNNKRFTYADFDLTREDFARLPYAGRVGFEENGEYLPLPQGRFLIFPGARAGEFTINMSRVTGVNGADADSLNQGTLNAELQVLPILDLLRRLIPGFEHAYLIHASARLGVRESRRLVSRRILHGEEAIRCVPMQDVIAHGSYIIDIHDPRGKAMALGGAIQCSAYDIPYGALLPRGTDNLLVCGRCIGVDHVAHSSTRIIGTCMLTGQAAGTAAAMCICGRIEDAGKLDVSALQHRLIADGVNLHIPGQNDRPQTIIPDKEI</sequence>
<evidence type="ECO:0000256" key="1">
    <source>
        <dbReference type="ARBA" id="ARBA00022485"/>
    </source>
</evidence>
<dbReference type="GO" id="GO:0046872">
    <property type="term" value="F:metal ion binding"/>
    <property type="evidence" value="ECO:0007669"/>
    <property type="project" value="UniProtKB-KW"/>
</dbReference>
<evidence type="ECO:0000256" key="3">
    <source>
        <dbReference type="ARBA" id="ARBA00023002"/>
    </source>
</evidence>
<keyword evidence="5" id="KW-0411">Iron-sulfur</keyword>
<gene>
    <name evidence="6" type="ORF">IAA84_13625</name>
</gene>